<evidence type="ECO:0000256" key="1">
    <source>
        <dbReference type="ARBA" id="ARBA00007677"/>
    </source>
</evidence>
<proteinExistence type="inferred from homology"/>
<evidence type="ECO:0000313" key="4">
    <source>
        <dbReference type="Proteomes" id="UP000193922"/>
    </source>
</evidence>
<dbReference type="SUPFAM" id="SSF53448">
    <property type="entry name" value="Nucleotide-diphospho-sugar transferases"/>
    <property type="match status" value="1"/>
</dbReference>
<dbReference type="AlphaFoldDB" id="A0A1Y1W279"/>
<evidence type="ECO:0000256" key="2">
    <source>
        <dbReference type="ARBA" id="ARBA00022679"/>
    </source>
</evidence>
<organism evidence="3 4">
    <name type="scientific">Linderina pennispora</name>
    <dbReference type="NCBI Taxonomy" id="61395"/>
    <lineage>
        <taxon>Eukaryota</taxon>
        <taxon>Fungi</taxon>
        <taxon>Fungi incertae sedis</taxon>
        <taxon>Zoopagomycota</taxon>
        <taxon>Kickxellomycotina</taxon>
        <taxon>Kickxellomycetes</taxon>
        <taxon>Kickxellales</taxon>
        <taxon>Kickxellaceae</taxon>
        <taxon>Linderina</taxon>
    </lineage>
</organism>
<accession>A0A1Y1W279</accession>
<dbReference type="EMBL" id="MCFD01000012">
    <property type="protein sequence ID" value="ORX67640.1"/>
    <property type="molecule type" value="Genomic_DNA"/>
</dbReference>
<dbReference type="GeneID" id="63804942"/>
<dbReference type="PANTHER" id="PTHR31121:SF6">
    <property type="entry name" value="ALPHA-1,2 MANNOSYLTRANSFERASE KTR1"/>
    <property type="match status" value="1"/>
</dbReference>
<dbReference type="GO" id="GO:0006487">
    <property type="term" value="P:protein N-linked glycosylation"/>
    <property type="evidence" value="ECO:0007669"/>
    <property type="project" value="TreeGrafter"/>
</dbReference>
<dbReference type="RefSeq" id="XP_040741527.1">
    <property type="nucleotide sequence ID" value="XM_040888294.1"/>
</dbReference>
<name>A0A1Y1W279_9FUNG</name>
<dbReference type="PANTHER" id="PTHR31121">
    <property type="entry name" value="ALPHA-1,2 MANNOSYLTRANSFERASE KTR1"/>
    <property type="match status" value="1"/>
</dbReference>
<comment type="similarity">
    <text evidence="1">Belongs to the glycosyltransferase 15 family.</text>
</comment>
<dbReference type="GO" id="GO:0016020">
    <property type="term" value="C:membrane"/>
    <property type="evidence" value="ECO:0007669"/>
    <property type="project" value="InterPro"/>
</dbReference>
<dbReference type="Gene3D" id="3.90.550.10">
    <property type="entry name" value="Spore Coat Polysaccharide Biosynthesis Protein SpsA, Chain A"/>
    <property type="match status" value="1"/>
</dbReference>
<keyword evidence="2 3" id="KW-0808">Transferase</keyword>
<dbReference type="GO" id="GO:0000032">
    <property type="term" value="P:cell wall mannoprotein biosynthetic process"/>
    <property type="evidence" value="ECO:0007669"/>
    <property type="project" value="TreeGrafter"/>
</dbReference>
<dbReference type="Pfam" id="PF01793">
    <property type="entry name" value="Glyco_transf_15"/>
    <property type="match status" value="1"/>
</dbReference>
<reference evidence="3 4" key="1">
    <citation type="submission" date="2016-07" db="EMBL/GenBank/DDBJ databases">
        <title>Pervasive Adenine N6-methylation of Active Genes in Fungi.</title>
        <authorList>
            <consortium name="DOE Joint Genome Institute"/>
            <person name="Mondo S.J."/>
            <person name="Dannebaum R.O."/>
            <person name="Kuo R.C."/>
            <person name="Labutti K."/>
            <person name="Haridas S."/>
            <person name="Kuo A."/>
            <person name="Salamov A."/>
            <person name="Ahrendt S.R."/>
            <person name="Lipzen A."/>
            <person name="Sullivan W."/>
            <person name="Andreopoulos W.B."/>
            <person name="Clum A."/>
            <person name="Lindquist E."/>
            <person name="Daum C."/>
            <person name="Ramamoorthy G.K."/>
            <person name="Gryganskyi A."/>
            <person name="Culley D."/>
            <person name="Magnuson J.K."/>
            <person name="James T.Y."/>
            <person name="O'Malley M.A."/>
            <person name="Stajich J.E."/>
            <person name="Spatafora J.W."/>
            <person name="Visel A."/>
            <person name="Grigoriev I.V."/>
        </authorList>
    </citation>
    <scope>NUCLEOTIDE SEQUENCE [LARGE SCALE GENOMIC DNA]</scope>
    <source>
        <strain evidence="3 4">ATCC 12442</strain>
    </source>
</reference>
<dbReference type="Proteomes" id="UP000193922">
    <property type="component" value="Unassembled WGS sequence"/>
</dbReference>
<dbReference type="InterPro" id="IPR002685">
    <property type="entry name" value="Glyco_trans_15"/>
</dbReference>
<dbReference type="GO" id="GO:0000026">
    <property type="term" value="F:alpha-1,2-mannosyltransferase activity"/>
    <property type="evidence" value="ECO:0007669"/>
    <property type="project" value="TreeGrafter"/>
</dbReference>
<dbReference type="InterPro" id="IPR029044">
    <property type="entry name" value="Nucleotide-diphossugar_trans"/>
</dbReference>
<gene>
    <name evidence="3" type="ORF">DL89DRAFT_269411</name>
</gene>
<keyword evidence="4" id="KW-1185">Reference proteome</keyword>
<dbReference type="STRING" id="61395.A0A1Y1W279"/>
<dbReference type="OrthoDB" id="439943at2759"/>
<dbReference type="GO" id="GO:0005794">
    <property type="term" value="C:Golgi apparatus"/>
    <property type="evidence" value="ECO:0007669"/>
    <property type="project" value="TreeGrafter"/>
</dbReference>
<comment type="caution">
    <text evidence="3">The sequence shown here is derived from an EMBL/GenBank/DDBJ whole genome shotgun (WGS) entry which is preliminary data.</text>
</comment>
<evidence type="ECO:0000313" key="3">
    <source>
        <dbReference type="EMBL" id="ORX67640.1"/>
    </source>
</evidence>
<protein>
    <submittedName>
        <fullName evidence="3">Nucleotide-diphospho-sugar transferase</fullName>
    </submittedName>
</protein>
<sequence>MPFTITRRRLARLLLGALAFCIAGYILASALTRFTTDTLPSSLSQDPADGPRPIQLKHHPGDFIDPPFTFSAPPAEELVSGCLLFITRTISLTRVRRTMFDIEKRFNDRYHYPYVFLSEEPFSDQFQKAVRAMANGASVEFGLITENWGYPDWVDRSRAHNEALDWADRNDMDADTQGYRHMVRYWAQPFADHPALQKYRYVWRLEPGAHYTCDFVEDPFTLMQSRNLTYGFAISIQDNTDSIPSLWATAQSFMHDNLHMMLSRDNSLEWLLTRHSSGLVEFNRCLFLTNFEIVDLTFVRSQLYRKLFEYLDRRSGFYYERWSDASVRSLAAAMFLKSDDVHWFSDVGYKHDFLQQCPSELNRQMLCHCDPKKSTHMYPMSCSARWSDGKLGVDPRNLIQ</sequence>